<proteinExistence type="predicted"/>
<dbReference type="EMBL" id="QGKY02001015">
    <property type="protein sequence ID" value="KAF2572269.1"/>
    <property type="molecule type" value="Genomic_DNA"/>
</dbReference>
<evidence type="ECO:0000313" key="1">
    <source>
        <dbReference type="EMBL" id="KAF2572269.1"/>
    </source>
</evidence>
<protein>
    <submittedName>
        <fullName evidence="1">Uncharacterized protein</fullName>
    </submittedName>
</protein>
<sequence length="107" mass="12319">MSFTRGYEEAHTHEVIVEFIMGEVLKGQQKMSVNEDVRLDSMYSNLDKKFEAFSAHVKKVDSKVAHNTWLVISEEGFFPGKTDTNPRHLVNVVTLRSGRQLTPHMRK</sequence>
<dbReference type="AlphaFoldDB" id="A0A8S9IQQ1"/>
<gene>
    <name evidence="1" type="ORF">F2Q70_00002874</name>
</gene>
<accession>A0A8S9IQQ1</accession>
<name>A0A8S9IQQ1_BRACR</name>
<comment type="caution">
    <text evidence="1">The sequence shown here is derived from an EMBL/GenBank/DDBJ whole genome shotgun (WGS) entry which is preliminary data.</text>
</comment>
<organism evidence="1">
    <name type="scientific">Brassica cretica</name>
    <name type="common">Mustard</name>
    <dbReference type="NCBI Taxonomy" id="69181"/>
    <lineage>
        <taxon>Eukaryota</taxon>
        <taxon>Viridiplantae</taxon>
        <taxon>Streptophyta</taxon>
        <taxon>Embryophyta</taxon>
        <taxon>Tracheophyta</taxon>
        <taxon>Spermatophyta</taxon>
        <taxon>Magnoliopsida</taxon>
        <taxon>eudicotyledons</taxon>
        <taxon>Gunneridae</taxon>
        <taxon>Pentapetalae</taxon>
        <taxon>rosids</taxon>
        <taxon>malvids</taxon>
        <taxon>Brassicales</taxon>
        <taxon>Brassicaceae</taxon>
        <taxon>Brassiceae</taxon>
        <taxon>Brassica</taxon>
    </lineage>
</organism>
<reference evidence="1" key="1">
    <citation type="submission" date="2019-12" db="EMBL/GenBank/DDBJ databases">
        <title>Genome sequencing and annotation of Brassica cretica.</title>
        <authorList>
            <person name="Studholme D.J."/>
            <person name="Sarris P.F."/>
        </authorList>
    </citation>
    <scope>NUCLEOTIDE SEQUENCE</scope>
    <source>
        <strain evidence="1">PFS-102/07</strain>
        <tissue evidence="1">Leaf</tissue>
    </source>
</reference>